<evidence type="ECO:0000256" key="1">
    <source>
        <dbReference type="SAM" id="MobiDB-lite"/>
    </source>
</evidence>
<evidence type="ECO:0000313" key="2">
    <source>
        <dbReference type="EMBL" id="MFC1460289.1"/>
    </source>
</evidence>
<protein>
    <recommendedName>
        <fullName evidence="4">Transposase</fullName>
    </recommendedName>
</protein>
<organism evidence="2 3">
    <name type="scientific">Microvirga arabica</name>
    <dbReference type="NCBI Taxonomy" id="1128671"/>
    <lineage>
        <taxon>Bacteria</taxon>
        <taxon>Pseudomonadati</taxon>
        <taxon>Pseudomonadota</taxon>
        <taxon>Alphaproteobacteria</taxon>
        <taxon>Hyphomicrobiales</taxon>
        <taxon>Methylobacteriaceae</taxon>
        <taxon>Microvirga</taxon>
    </lineage>
</organism>
<gene>
    <name evidence="2" type="ORF">ACETIH_27000</name>
</gene>
<comment type="caution">
    <text evidence="2">The sequence shown here is derived from an EMBL/GenBank/DDBJ whole genome shotgun (WGS) entry which is preliminary data.</text>
</comment>
<dbReference type="Proteomes" id="UP001593940">
    <property type="component" value="Unassembled WGS sequence"/>
</dbReference>
<evidence type="ECO:0000313" key="3">
    <source>
        <dbReference type="Proteomes" id="UP001593940"/>
    </source>
</evidence>
<evidence type="ECO:0008006" key="4">
    <source>
        <dbReference type="Google" id="ProtNLM"/>
    </source>
</evidence>
<name>A0ABV6YG85_9HYPH</name>
<dbReference type="EMBL" id="JBHOMY010000121">
    <property type="protein sequence ID" value="MFC1460289.1"/>
    <property type="molecule type" value="Genomic_DNA"/>
</dbReference>
<sequence>MHENDLFPLEAVPSRVKSAILHEFKGRRPTVQEVSRICDKSWLAVPGIGQTALASIRQAAGDQHPLRGDPSAARMSDAELLVRLNLLQEELQSLNEVLNATLSPAQKKVLRSGRTRRASSPTHRHQGSVIAF</sequence>
<feature type="compositionally biased region" description="Basic residues" evidence="1">
    <location>
        <begin position="108"/>
        <end position="126"/>
    </location>
</feature>
<proteinExistence type="predicted"/>
<reference evidence="2 3" key="1">
    <citation type="submission" date="2024-09" db="EMBL/GenBank/DDBJ databases">
        <title>Nodulacao em especies de Leguminosae Basais da Amazonia e Caracterizacao dos Rizobios e Bacterias Associadas aos Nodulos.</title>
        <authorList>
            <person name="Jambeiro I.C.A."/>
            <person name="Lopes I.S."/>
            <person name="Aguiar E.R.G.R."/>
            <person name="Santos A.F.J."/>
            <person name="Dos Santos J.M.F."/>
            <person name="Gross E."/>
        </authorList>
    </citation>
    <scope>NUCLEOTIDE SEQUENCE [LARGE SCALE GENOMIC DNA]</scope>
    <source>
        <strain evidence="2 3">BRUESC1165</strain>
    </source>
</reference>
<keyword evidence="3" id="KW-1185">Reference proteome</keyword>
<dbReference type="RefSeq" id="WP_377031559.1">
    <property type="nucleotide sequence ID" value="NZ_JBHOMY010000121.1"/>
</dbReference>
<feature type="region of interest" description="Disordered" evidence="1">
    <location>
        <begin position="108"/>
        <end position="132"/>
    </location>
</feature>
<accession>A0ABV6YG85</accession>